<comment type="cofactor">
    <cofactor evidence="6">
        <name>Zn(2+)</name>
        <dbReference type="ChEBI" id="CHEBI:29105"/>
    </cofactor>
    <text evidence="6">Binds 1 zinc ion.</text>
</comment>
<dbReference type="Gene3D" id="1.10.1370.20">
    <property type="entry name" value="Oligoendopeptidase f, C-terminal domain"/>
    <property type="match status" value="1"/>
</dbReference>
<dbReference type="NCBIfam" id="TIGR00181">
    <property type="entry name" value="pepF"/>
    <property type="match status" value="1"/>
</dbReference>
<dbReference type="Pfam" id="PF01432">
    <property type="entry name" value="Peptidase_M3"/>
    <property type="match status" value="1"/>
</dbReference>
<feature type="chain" id="PRO_5030692462" description="Oligopeptidase F" evidence="7">
    <location>
        <begin position="23"/>
        <end position="631"/>
    </location>
</feature>
<dbReference type="EMBL" id="DRTD01000282">
    <property type="protein sequence ID" value="HHE54892.1"/>
    <property type="molecule type" value="Genomic_DNA"/>
</dbReference>
<sequence length="631" mass="73148">MFKKWGVLVMAITIFMNSNLLASEQGKTYESRDQIPEKFKWDLSQLYASKADWQKEKAAVEDEIVKFKNFQGKLGRSAQTLQQCLDFMSEILKRYYKLSAYASQLSDQDTRQSEPMAMRQEIDQVGNKLSAAMAFIEPEILAIPSDKMQKFFAENKSLAVYRQYIDNIQRMKPHTLSPEEEEIIAHAGLMSSTPYDIYGIFKNADMPRPEITLPNGQKVTLDDASYTLYRADDNRDLRIKVFEQFFGAYKQFERTFGTDLYSQLKKDLFYKTVRKYNSCLEAALTPNNIPTSVYMNLIESVHENLPTLHRYLKLRKKMLGLDELHYYDMYAPLVPKVDLAYSVEEAENEILEALQPLGGEYQVVLKKAFNERWIDMFPNTGKRSGAYSSGAAYDVHPYILMNFMGKYDDVSTLAHELGHTMHSYFSNKSQHFINAHYPIFLAEVASTCNEALLVNHVLQKIDDPKKRLSILGNQLETFRTTLFRQTQFAEFELKVHKLVEKGEALTGDKLSQIYLDILKKYYGHDTVTKIEDLYGIEWAYIPHFYYNFYVFQYATSLCASTAISEKILKEGQPMAEKYVKEFLSAGRSDYPIPILQRVGVDMTTKVPYEEAFKKMNRIMDEIESILKQMEK</sequence>
<feature type="domain" description="Peptidase M3A/M3B catalytic" evidence="8">
    <location>
        <begin position="230"/>
        <end position="613"/>
    </location>
</feature>
<dbReference type="InterPro" id="IPR001567">
    <property type="entry name" value="Pept_M3A_M3B_dom"/>
</dbReference>
<name>A0A7V5H3B0_CALAY</name>
<keyword evidence="5 6" id="KW-0482">Metalloprotease</keyword>
<dbReference type="InterPro" id="IPR042088">
    <property type="entry name" value="OligoPept_F_C"/>
</dbReference>
<comment type="similarity">
    <text evidence="6">Belongs to the peptidase M3B family.</text>
</comment>
<dbReference type="CDD" id="cd09608">
    <property type="entry name" value="M3B_PepF"/>
    <property type="match status" value="1"/>
</dbReference>
<dbReference type="Pfam" id="PF08439">
    <property type="entry name" value="Peptidase_M3_N"/>
    <property type="match status" value="1"/>
</dbReference>
<comment type="caution">
    <text evidence="10">The sequence shown here is derived from an EMBL/GenBank/DDBJ whole genome shotgun (WGS) entry which is preliminary data.</text>
</comment>
<evidence type="ECO:0000259" key="8">
    <source>
        <dbReference type="Pfam" id="PF01432"/>
    </source>
</evidence>
<dbReference type="Gene3D" id="1.10.287.830">
    <property type="entry name" value="putative peptidase helix hairpin domain like"/>
    <property type="match status" value="1"/>
</dbReference>
<dbReference type="GO" id="GO:0046872">
    <property type="term" value="F:metal ion binding"/>
    <property type="evidence" value="ECO:0007669"/>
    <property type="project" value="UniProtKB-UniRule"/>
</dbReference>
<evidence type="ECO:0000256" key="5">
    <source>
        <dbReference type="ARBA" id="ARBA00023049"/>
    </source>
</evidence>
<keyword evidence="7" id="KW-0732">Signal</keyword>
<dbReference type="PANTHER" id="PTHR11804">
    <property type="entry name" value="PROTEASE M3 THIMET OLIGOPEPTIDASE-RELATED"/>
    <property type="match status" value="1"/>
</dbReference>
<protein>
    <recommendedName>
        <fullName evidence="6">Oligopeptidase F</fullName>
        <ecNumber evidence="6">3.4.24.-</ecNumber>
    </recommendedName>
</protein>
<dbReference type="InterPro" id="IPR013647">
    <property type="entry name" value="OligopepF_N_dom"/>
</dbReference>
<dbReference type="InterPro" id="IPR004438">
    <property type="entry name" value="Peptidase_M3B"/>
</dbReference>
<evidence type="ECO:0000313" key="10">
    <source>
        <dbReference type="EMBL" id="HHE54892.1"/>
    </source>
</evidence>
<keyword evidence="4 6" id="KW-0862">Zinc</keyword>
<evidence type="ECO:0000256" key="4">
    <source>
        <dbReference type="ARBA" id="ARBA00022833"/>
    </source>
</evidence>
<dbReference type="GO" id="GO:0006508">
    <property type="term" value="P:proteolysis"/>
    <property type="evidence" value="ECO:0007669"/>
    <property type="project" value="UniProtKB-KW"/>
</dbReference>
<keyword evidence="2 6" id="KW-0479">Metal-binding</keyword>
<keyword evidence="1 6" id="KW-0645">Protease</keyword>
<evidence type="ECO:0000256" key="2">
    <source>
        <dbReference type="ARBA" id="ARBA00022723"/>
    </source>
</evidence>
<dbReference type="SUPFAM" id="SSF55486">
    <property type="entry name" value="Metalloproteases ('zincins'), catalytic domain"/>
    <property type="match status" value="1"/>
</dbReference>
<feature type="domain" description="Oligopeptidase F N-terminal" evidence="9">
    <location>
        <begin position="139"/>
        <end position="206"/>
    </location>
</feature>
<dbReference type="AlphaFoldDB" id="A0A7V5H3B0"/>
<keyword evidence="3 6" id="KW-0378">Hydrolase</keyword>
<dbReference type="PANTHER" id="PTHR11804:SF84">
    <property type="entry name" value="SACCHAROLYSIN"/>
    <property type="match status" value="1"/>
</dbReference>
<evidence type="ECO:0000256" key="6">
    <source>
        <dbReference type="RuleBase" id="RU368091"/>
    </source>
</evidence>
<proteinExistence type="inferred from homology"/>
<dbReference type="GO" id="GO:0004222">
    <property type="term" value="F:metalloendopeptidase activity"/>
    <property type="evidence" value="ECO:0007669"/>
    <property type="project" value="UniProtKB-UniRule"/>
</dbReference>
<dbReference type="InterPro" id="IPR045090">
    <property type="entry name" value="Pept_M3A_M3B"/>
</dbReference>
<dbReference type="Proteomes" id="UP000886111">
    <property type="component" value="Unassembled WGS sequence"/>
</dbReference>
<dbReference type="GO" id="GO:0006518">
    <property type="term" value="P:peptide metabolic process"/>
    <property type="evidence" value="ECO:0007669"/>
    <property type="project" value="TreeGrafter"/>
</dbReference>
<evidence type="ECO:0000256" key="7">
    <source>
        <dbReference type="SAM" id="SignalP"/>
    </source>
</evidence>
<evidence type="ECO:0000259" key="9">
    <source>
        <dbReference type="Pfam" id="PF08439"/>
    </source>
</evidence>
<accession>A0A7V5H3B0</accession>
<comment type="function">
    <text evidence="6">Has oligopeptidase activity and degrades a variety of small bioactive peptides.</text>
</comment>
<dbReference type="EC" id="3.4.24.-" evidence="6"/>
<evidence type="ECO:0000256" key="3">
    <source>
        <dbReference type="ARBA" id="ARBA00022801"/>
    </source>
</evidence>
<evidence type="ECO:0000256" key="1">
    <source>
        <dbReference type="ARBA" id="ARBA00022670"/>
    </source>
</evidence>
<dbReference type="Gene3D" id="1.20.140.70">
    <property type="entry name" value="Oligopeptidase f, N-terminal domain"/>
    <property type="match status" value="1"/>
</dbReference>
<reference evidence="10" key="1">
    <citation type="journal article" date="2020" name="mSystems">
        <title>Genome- and Community-Level Interaction Insights into Carbon Utilization and Element Cycling Functions of Hydrothermarchaeota in Hydrothermal Sediment.</title>
        <authorList>
            <person name="Zhou Z."/>
            <person name="Liu Y."/>
            <person name="Xu W."/>
            <person name="Pan J."/>
            <person name="Luo Z.H."/>
            <person name="Li M."/>
        </authorList>
    </citation>
    <scope>NUCLEOTIDE SEQUENCE [LARGE SCALE GENOMIC DNA]</scope>
    <source>
        <strain evidence="10">HyVt-76</strain>
    </source>
</reference>
<feature type="signal peptide" evidence="7">
    <location>
        <begin position="1"/>
        <end position="22"/>
    </location>
</feature>
<gene>
    <name evidence="10" type="primary">pepF</name>
    <name evidence="10" type="ORF">ENL21_03860</name>
</gene>
<organism evidence="10">
    <name type="scientific">Caldithrix abyssi</name>
    <dbReference type="NCBI Taxonomy" id="187145"/>
    <lineage>
        <taxon>Bacteria</taxon>
        <taxon>Pseudomonadati</taxon>
        <taxon>Calditrichota</taxon>
        <taxon>Calditrichia</taxon>
        <taxon>Calditrichales</taxon>
        <taxon>Calditrichaceae</taxon>
        <taxon>Caldithrix</taxon>
    </lineage>
</organism>